<dbReference type="RefSeq" id="WP_148354532.1">
    <property type="nucleotide sequence ID" value="NZ_JBHSBF010000032.1"/>
</dbReference>
<dbReference type="AlphaFoldDB" id="A0A5D0TT53"/>
<dbReference type="Pfam" id="PF00528">
    <property type="entry name" value="BPD_transp_1"/>
    <property type="match status" value="1"/>
</dbReference>
<reference evidence="9 10" key="1">
    <citation type="submission" date="2019-08" db="EMBL/GenBank/DDBJ databases">
        <title>Actinomadura sp. nov. CYP1-5 isolated from mountain soil.</title>
        <authorList>
            <person name="Songsumanus A."/>
            <person name="Kuncharoen N."/>
            <person name="Kudo T."/>
            <person name="Yuki M."/>
            <person name="Igarashi Y."/>
            <person name="Tanasupawat S."/>
        </authorList>
    </citation>
    <scope>NUCLEOTIDE SEQUENCE [LARGE SCALE GENOMIC DNA]</scope>
    <source>
        <strain evidence="9 10">GKU157</strain>
    </source>
</reference>
<feature type="transmembrane region" description="Helical" evidence="7">
    <location>
        <begin position="238"/>
        <end position="258"/>
    </location>
</feature>
<gene>
    <name evidence="9" type="ORF">FXF65_35910</name>
</gene>
<evidence type="ECO:0000256" key="2">
    <source>
        <dbReference type="ARBA" id="ARBA00022448"/>
    </source>
</evidence>
<keyword evidence="10" id="KW-1185">Reference proteome</keyword>
<dbReference type="GO" id="GO:0005886">
    <property type="term" value="C:plasma membrane"/>
    <property type="evidence" value="ECO:0007669"/>
    <property type="project" value="UniProtKB-SubCell"/>
</dbReference>
<dbReference type="OrthoDB" id="5458199at2"/>
<dbReference type="InterPro" id="IPR035906">
    <property type="entry name" value="MetI-like_sf"/>
</dbReference>
<keyword evidence="6 7" id="KW-0472">Membrane</keyword>
<dbReference type="Gene3D" id="1.10.3720.10">
    <property type="entry name" value="MetI-like"/>
    <property type="match status" value="1"/>
</dbReference>
<feature type="domain" description="ABC transmembrane type-1" evidence="8">
    <location>
        <begin position="82"/>
        <end position="266"/>
    </location>
</feature>
<feature type="transmembrane region" description="Helical" evidence="7">
    <location>
        <begin position="86"/>
        <end position="109"/>
    </location>
</feature>
<sequence length="281" mass="29127">MTGTTLAPARSARAGGGAARRRGRGRAALRAVWAPALLGAALFGAWQLAAAAGATPGSLPSPADLATYLGESVLKSEFWSAVGSTMLSWTAGFAVSVLVGCALGMLAGLNGVVDRLLFPVVEFFRPIPSIVYLPLVILVAGTGRLSVMVLVAGGAIWPVLLQTVAGVHDTDPVLRDMTRAYAFTRRERMRWCVLPSAAPFIATGVRISATISLVVVVTTELVGTGKGLGGVMSTAYQTGSYVVLFGTGLAAAVLGVLLDQALGLLEKRALHWHAAYREGAR</sequence>
<proteinExistence type="inferred from homology"/>
<dbReference type="GO" id="GO:0055085">
    <property type="term" value="P:transmembrane transport"/>
    <property type="evidence" value="ECO:0007669"/>
    <property type="project" value="InterPro"/>
</dbReference>
<feature type="transmembrane region" description="Helical" evidence="7">
    <location>
        <begin position="116"/>
        <end position="141"/>
    </location>
</feature>
<protein>
    <submittedName>
        <fullName evidence="9">ABC transporter permease</fullName>
    </submittedName>
</protein>
<feature type="transmembrane region" description="Helical" evidence="7">
    <location>
        <begin position="27"/>
        <end position="49"/>
    </location>
</feature>
<dbReference type="SUPFAM" id="SSF161098">
    <property type="entry name" value="MetI-like"/>
    <property type="match status" value="1"/>
</dbReference>
<dbReference type="InterPro" id="IPR000515">
    <property type="entry name" value="MetI-like"/>
</dbReference>
<evidence type="ECO:0000256" key="3">
    <source>
        <dbReference type="ARBA" id="ARBA00022475"/>
    </source>
</evidence>
<dbReference type="PROSITE" id="PS50928">
    <property type="entry name" value="ABC_TM1"/>
    <property type="match status" value="1"/>
</dbReference>
<comment type="caution">
    <text evidence="9">The sequence shown here is derived from an EMBL/GenBank/DDBJ whole genome shotgun (WGS) entry which is preliminary data.</text>
</comment>
<dbReference type="PANTHER" id="PTHR30151">
    <property type="entry name" value="ALKANE SULFONATE ABC TRANSPORTER-RELATED, MEMBRANE SUBUNIT"/>
    <property type="match status" value="1"/>
</dbReference>
<comment type="subcellular location">
    <subcellularLocation>
        <location evidence="1 7">Cell membrane</location>
        <topology evidence="1 7">Multi-pass membrane protein</topology>
    </subcellularLocation>
</comment>
<dbReference type="Proteomes" id="UP000322634">
    <property type="component" value="Unassembled WGS sequence"/>
</dbReference>
<feature type="transmembrane region" description="Helical" evidence="7">
    <location>
        <begin position="191"/>
        <end position="218"/>
    </location>
</feature>
<dbReference type="EMBL" id="VSFF01000015">
    <property type="protein sequence ID" value="TYC08913.1"/>
    <property type="molecule type" value="Genomic_DNA"/>
</dbReference>
<comment type="similarity">
    <text evidence="7">Belongs to the binding-protein-dependent transport system permease family.</text>
</comment>
<evidence type="ECO:0000256" key="6">
    <source>
        <dbReference type="ARBA" id="ARBA00023136"/>
    </source>
</evidence>
<feature type="transmembrane region" description="Helical" evidence="7">
    <location>
        <begin position="147"/>
        <end position="170"/>
    </location>
</feature>
<name>A0A5D0TT53_9ACTN</name>
<organism evidence="9 10">
    <name type="scientific">Actinomadura syzygii</name>
    <dbReference type="NCBI Taxonomy" id="1427538"/>
    <lineage>
        <taxon>Bacteria</taxon>
        <taxon>Bacillati</taxon>
        <taxon>Actinomycetota</taxon>
        <taxon>Actinomycetes</taxon>
        <taxon>Streptosporangiales</taxon>
        <taxon>Thermomonosporaceae</taxon>
        <taxon>Actinomadura</taxon>
    </lineage>
</organism>
<evidence type="ECO:0000256" key="5">
    <source>
        <dbReference type="ARBA" id="ARBA00022989"/>
    </source>
</evidence>
<evidence type="ECO:0000256" key="7">
    <source>
        <dbReference type="RuleBase" id="RU363032"/>
    </source>
</evidence>
<keyword evidence="3" id="KW-1003">Cell membrane</keyword>
<keyword evidence="2 7" id="KW-0813">Transport</keyword>
<accession>A0A5D0TT53</accession>
<evidence type="ECO:0000313" key="9">
    <source>
        <dbReference type="EMBL" id="TYC08913.1"/>
    </source>
</evidence>
<evidence type="ECO:0000313" key="10">
    <source>
        <dbReference type="Proteomes" id="UP000322634"/>
    </source>
</evidence>
<keyword evidence="4 7" id="KW-0812">Transmembrane</keyword>
<evidence type="ECO:0000256" key="4">
    <source>
        <dbReference type="ARBA" id="ARBA00022692"/>
    </source>
</evidence>
<evidence type="ECO:0000259" key="8">
    <source>
        <dbReference type="PROSITE" id="PS50928"/>
    </source>
</evidence>
<dbReference type="PANTHER" id="PTHR30151:SF38">
    <property type="entry name" value="ALIPHATIC SULFONATES TRANSPORT PERMEASE PROTEIN SSUC-RELATED"/>
    <property type="match status" value="1"/>
</dbReference>
<keyword evidence="5 7" id="KW-1133">Transmembrane helix</keyword>
<evidence type="ECO:0000256" key="1">
    <source>
        <dbReference type="ARBA" id="ARBA00004651"/>
    </source>
</evidence>